<dbReference type="GO" id="GO:0016705">
    <property type="term" value="F:oxidoreductase activity, acting on paired donors, with incorporation or reduction of molecular oxygen"/>
    <property type="evidence" value="ECO:0007669"/>
    <property type="project" value="InterPro"/>
</dbReference>
<dbReference type="Gene3D" id="3.20.20.30">
    <property type="entry name" value="Luciferase-like domain"/>
    <property type="match status" value="1"/>
</dbReference>
<name>A0A9W6KYV7_9PSEU</name>
<dbReference type="Pfam" id="PF00296">
    <property type="entry name" value="Bac_luciferase"/>
    <property type="match status" value="1"/>
</dbReference>
<evidence type="ECO:0000313" key="2">
    <source>
        <dbReference type="EMBL" id="GLL09802.1"/>
    </source>
</evidence>
<reference evidence="2" key="1">
    <citation type="journal article" date="2014" name="Int. J. Syst. Evol. Microbiol.">
        <title>Complete genome sequence of Corynebacterium casei LMG S-19264T (=DSM 44701T), isolated from a smear-ripened cheese.</title>
        <authorList>
            <consortium name="US DOE Joint Genome Institute (JGI-PGF)"/>
            <person name="Walter F."/>
            <person name="Albersmeier A."/>
            <person name="Kalinowski J."/>
            <person name="Ruckert C."/>
        </authorList>
    </citation>
    <scope>NUCLEOTIDE SEQUENCE</scope>
    <source>
        <strain evidence="2">VKM Ac-1069</strain>
    </source>
</reference>
<evidence type="ECO:0000313" key="3">
    <source>
        <dbReference type="Proteomes" id="UP001143463"/>
    </source>
</evidence>
<comment type="caution">
    <text evidence="2">The sequence shown here is derived from an EMBL/GenBank/DDBJ whole genome shotgun (WGS) entry which is preliminary data.</text>
</comment>
<keyword evidence="3" id="KW-1185">Reference proteome</keyword>
<organism evidence="2 3">
    <name type="scientific">Pseudonocardia halophobica</name>
    <dbReference type="NCBI Taxonomy" id="29401"/>
    <lineage>
        <taxon>Bacteria</taxon>
        <taxon>Bacillati</taxon>
        <taxon>Actinomycetota</taxon>
        <taxon>Actinomycetes</taxon>
        <taxon>Pseudonocardiales</taxon>
        <taxon>Pseudonocardiaceae</taxon>
        <taxon>Pseudonocardia</taxon>
    </lineage>
</organism>
<dbReference type="AlphaFoldDB" id="A0A9W6KYV7"/>
<dbReference type="RefSeq" id="WP_037043754.1">
    <property type="nucleotide sequence ID" value="NZ_BAAAUZ010000011.1"/>
</dbReference>
<dbReference type="InterPro" id="IPR050766">
    <property type="entry name" value="Bact_Lucif_Oxidored"/>
</dbReference>
<gene>
    <name evidence="2" type="ORF">GCM10017577_09420</name>
</gene>
<dbReference type="InterPro" id="IPR011251">
    <property type="entry name" value="Luciferase-like_dom"/>
</dbReference>
<protein>
    <submittedName>
        <fullName evidence="2">Luciferase</fullName>
    </submittedName>
</protein>
<dbReference type="SUPFAM" id="SSF51679">
    <property type="entry name" value="Bacterial luciferase-like"/>
    <property type="match status" value="1"/>
</dbReference>
<dbReference type="PANTHER" id="PTHR30137">
    <property type="entry name" value="LUCIFERASE-LIKE MONOOXYGENASE"/>
    <property type="match status" value="1"/>
</dbReference>
<sequence>MHVGMGVFFQGLEPERDDHAVLRDQLAMADEAEDRGFESIWTAEHHFTRYHMMPNPAQFLTWMAGRTRRARLGTMVMVLPWHDPVRVAEEIAWLDSVSGGRVVMGLGRGLGSIEFDNFRLDMGESRQRFVEYATAVSESLETGAIEYDGEFYRQPRAELHPPAFTTFRGRTYASAVSPESAKIMACLGFGLMLIAQKPWKTTVTETAEYRELFREINGHEPPQPVLVNFTTVDPDAGRARELHDEYAVAYARSTIDHYEFTNPRLEQVNGYEYYAGLRRNIERHGLSQFNRFLADLQMSGTPESLVEETVERVRMLDAGGVVNVLGFGGMPPEVARRNLDVYTEQVLPKLRVVDTFRDIATPIPTAS</sequence>
<dbReference type="EMBL" id="BSFQ01000003">
    <property type="protein sequence ID" value="GLL09802.1"/>
    <property type="molecule type" value="Genomic_DNA"/>
</dbReference>
<dbReference type="PANTHER" id="PTHR30137:SF6">
    <property type="entry name" value="LUCIFERASE-LIKE MONOOXYGENASE"/>
    <property type="match status" value="1"/>
</dbReference>
<dbReference type="InterPro" id="IPR036661">
    <property type="entry name" value="Luciferase-like_sf"/>
</dbReference>
<dbReference type="GO" id="GO:0005829">
    <property type="term" value="C:cytosol"/>
    <property type="evidence" value="ECO:0007669"/>
    <property type="project" value="TreeGrafter"/>
</dbReference>
<dbReference type="Proteomes" id="UP001143463">
    <property type="component" value="Unassembled WGS sequence"/>
</dbReference>
<evidence type="ECO:0000259" key="1">
    <source>
        <dbReference type="Pfam" id="PF00296"/>
    </source>
</evidence>
<accession>A0A9W6KYV7</accession>
<reference evidence="2" key="2">
    <citation type="submission" date="2023-01" db="EMBL/GenBank/DDBJ databases">
        <authorList>
            <person name="Sun Q."/>
            <person name="Evtushenko L."/>
        </authorList>
    </citation>
    <scope>NUCLEOTIDE SEQUENCE</scope>
    <source>
        <strain evidence="2">VKM Ac-1069</strain>
    </source>
</reference>
<feature type="domain" description="Luciferase-like" evidence="1">
    <location>
        <begin position="6"/>
        <end position="314"/>
    </location>
</feature>
<proteinExistence type="predicted"/>